<keyword evidence="2 5" id="KW-0812">Transmembrane</keyword>
<feature type="transmembrane region" description="Helical" evidence="5">
    <location>
        <begin position="198"/>
        <end position="217"/>
    </location>
</feature>
<proteinExistence type="predicted"/>
<protein>
    <submittedName>
        <fullName evidence="7">O-antigen ligase</fullName>
    </submittedName>
</protein>
<dbReference type="PANTHER" id="PTHR37422">
    <property type="entry name" value="TEICHURONIC ACID BIOSYNTHESIS PROTEIN TUAE"/>
    <property type="match status" value="1"/>
</dbReference>
<feature type="transmembrane region" description="Helical" evidence="5">
    <location>
        <begin position="153"/>
        <end position="171"/>
    </location>
</feature>
<dbReference type="RefSeq" id="WP_168046237.1">
    <property type="nucleotide sequence ID" value="NZ_JAATJM010000001.1"/>
</dbReference>
<comment type="caution">
    <text evidence="7">The sequence shown here is derived from an EMBL/GenBank/DDBJ whole genome shotgun (WGS) entry which is preliminary data.</text>
</comment>
<evidence type="ECO:0000256" key="2">
    <source>
        <dbReference type="ARBA" id="ARBA00022692"/>
    </source>
</evidence>
<evidence type="ECO:0000313" key="8">
    <source>
        <dbReference type="Proteomes" id="UP000587415"/>
    </source>
</evidence>
<evidence type="ECO:0000256" key="5">
    <source>
        <dbReference type="SAM" id="Phobius"/>
    </source>
</evidence>
<sequence>MPNKVSKGQWDLAAIVAIILLALSVVLGGASREHTLRLTIVELAALPVLVIGAGRLIRSGLWREHRFALGLLAALAAIPLVQLIPLPAAVWTGLPGRDELVLALELAGLQPGWAPLSLTPDLTWASFLALTPPAAVFLLALSSSHTLNSRLIGIYMAAAVVGVLLGAAQLASGGERLYPWETTSAGSVTGFFANRNHLATLLLATLPFAAAFGAATLRHKSDDRRLALWFGAFFMGLVVIGLAAIRSRAGVILFGPAVIASLLAAWIAAGRGRPKPALIALAGGAAVAVAAVALFALPPILARFEVQSAPEGRFEGWPIVAAAAETHLPLGSGIGSFDAVFRSVEPLEQLDPTFFNHAHNEYLETWLEAGWPGALLILAFLVWYGRRLWSAWRAGPSRERDLQRAASIALLVMLAHSAVDYPLRTATLACLFALCAAILEKAARPTERELA</sequence>
<organism evidence="7 8">
    <name type="scientific">Brevundimonas alba</name>
    <dbReference type="NCBI Taxonomy" id="74314"/>
    <lineage>
        <taxon>Bacteria</taxon>
        <taxon>Pseudomonadati</taxon>
        <taxon>Pseudomonadota</taxon>
        <taxon>Alphaproteobacteria</taxon>
        <taxon>Caulobacterales</taxon>
        <taxon>Caulobacteraceae</taxon>
        <taxon>Brevundimonas</taxon>
    </lineage>
</organism>
<feature type="transmembrane region" description="Helical" evidence="5">
    <location>
        <begin position="69"/>
        <end position="94"/>
    </location>
</feature>
<feature type="transmembrane region" description="Helical" evidence="5">
    <location>
        <begin position="226"/>
        <end position="245"/>
    </location>
</feature>
<reference evidence="7 8" key="1">
    <citation type="submission" date="2020-03" db="EMBL/GenBank/DDBJ databases">
        <title>Genomic Encyclopedia of Type Strains, Phase IV (KMG-IV): sequencing the most valuable type-strain genomes for metagenomic binning, comparative biology and taxonomic classification.</title>
        <authorList>
            <person name="Goeker M."/>
        </authorList>
    </citation>
    <scope>NUCLEOTIDE SEQUENCE [LARGE SCALE GENOMIC DNA]</scope>
    <source>
        <strain evidence="7 8">DSM 4736</strain>
    </source>
</reference>
<keyword evidence="8" id="KW-1185">Reference proteome</keyword>
<dbReference type="Proteomes" id="UP000587415">
    <property type="component" value="Unassembled WGS sequence"/>
</dbReference>
<keyword evidence="3 5" id="KW-1133">Transmembrane helix</keyword>
<feature type="transmembrane region" description="Helical" evidence="5">
    <location>
        <begin position="251"/>
        <end position="270"/>
    </location>
</feature>
<feature type="transmembrane region" description="Helical" evidence="5">
    <location>
        <begin position="369"/>
        <end position="389"/>
    </location>
</feature>
<evidence type="ECO:0000259" key="6">
    <source>
        <dbReference type="Pfam" id="PF04932"/>
    </source>
</evidence>
<gene>
    <name evidence="7" type="ORF">GGQ87_001533</name>
</gene>
<feature type="transmembrane region" description="Helical" evidence="5">
    <location>
        <begin position="38"/>
        <end position="57"/>
    </location>
</feature>
<comment type="subcellular location">
    <subcellularLocation>
        <location evidence="1">Membrane</location>
        <topology evidence="1">Multi-pass membrane protein</topology>
    </subcellularLocation>
</comment>
<dbReference type="Pfam" id="PF04932">
    <property type="entry name" value="Wzy_C"/>
    <property type="match status" value="1"/>
</dbReference>
<dbReference type="InterPro" id="IPR051533">
    <property type="entry name" value="WaaL-like"/>
</dbReference>
<dbReference type="InterPro" id="IPR007016">
    <property type="entry name" value="O-antigen_ligase-rel_domated"/>
</dbReference>
<evidence type="ECO:0000256" key="4">
    <source>
        <dbReference type="ARBA" id="ARBA00023136"/>
    </source>
</evidence>
<evidence type="ECO:0000256" key="1">
    <source>
        <dbReference type="ARBA" id="ARBA00004141"/>
    </source>
</evidence>
<evidence type="ECO:0000256" key="3">
    <source>
        <dbReference type="ARBA" id="ARBA00022989"/>
    </source>
</evidence>
<dbReference type="GO" id="GO:0016020">
    <property type="term" value="C:membrane"/>
    <property type="evidence" value="ECO:0007669"/>
    <property type="project" value="UniProtKB-SubCell"/>
</dbReference>
<feature type="transmembrane region" description="Helical" evidence="5">
    <location>
        <begin position="122"/>
        <end position="141"/>
    </location>
</feature>
<feature type="domain" description="O-antigen ligase-related" evidence="6">
    <location>
        <begin position="234"/>
        <end position="378"/>
    </location>
</feature>
<dbReference type="GO" id="GO:0016874">
    <property type="term" value="F:ligase activity"/>
    <property type="evidence" value="ECO:0007669"/>
    <property type="project" value="UniProtKB-KW"/>
</dbReference>
<evidence type="ECO:0000313" key="7">
    <source>
        <dbReference type="EMBL" id="NJC41275.1"/>
    </source>
</evidence>
<dbReference type="AlphaFoldDB" id="A0A7X5YMI4"/>
<keyword evidence="7" id="KW-0436">Ligase</keyword>
<feature type="transmembrane region" description="Helical" evidence="5">
    <location>
        <begin position="277"/>
        <end position="297"/>
    </location>
</feature>
<dbReference type="PANTHER" id="PTHR37422:SF23">
    <property type="entry name" value="TEICHURONIC ACID BIOSYNTHESIS PROTEIN TUAE"/>
    <property type="match status" value="1"/>
</dbReference>
<keyword evidence="4 5" id="KW-0472">Membrane</keyword>
<dbReference type="EMBL" id="JAATJM010000001">
    <property type="protein sequence ID" value="NJC41275.1"/>
    <property type="molecule type" value="Genomic_DNA"/>
</dbReference>
<accession>A0A7X5YMI4</accession>
<name>A0A7X5YMI4_9CAUL</name>